<evidence type="ECO:0000256" key="1">
    <source>
        <dbReference type="SAM" id="SignalP"/>
    </source>
</evidence>
<dbReference type="Proteomes" id="UP000253772">
    <property type="component" value="Chromosome c2"/>
</dbReference>
<dbReference type="AlphaFoldDB" id="A0A482J2M0"/>
<gene>
    <name evidence="2" type="ORF">DDF84_030470</name>
</gene>
<reference evidence="2 3" key="1">
    <citation type="submission" date="2019-03" db="EMBL/GenBank/DDBJ databases">
        <title>Comparative insights into the high quality Complete genome sequence of highly metal resistant Cupriavidus metallidurans strain BS1 isolated from a gold-copper mine.</title>
        <authorList>
            <person name="Mazhar H.S."/>
            <person name="Rensing C."/>
        </authorList>
    </citation>
    <scope>NUCLEOTIDE SEQUENCE [LARGE SCALE GENOMIC DNA]</scope>
    <source>
        <strain evidence="2 3">BS1</strain>
    </source>
</reference>
<name>A0A482J2M0_9BURK</name>
<feature type="signal peptide" evidence="1">
    <location>
        <begin position="1"/>
        <end position="21"/>
    </location>
</feature>
<keyword evidence="1" id="KW-0732">Signal</keyword>
<feature type="chain" id="PRO_5019735877" evidence="1">
    <location>
        <begin position="22"/>
        <end position="226"/>
    </location>
</feature>
<protein>
    <submittedName>
        <fullName evidence="2">Uncharacterized protein</fullName>
    </submittedName>
</protein>
<dbReference type="EMBL" id="CP037901">
    <property type="protein sequence ID" value="QBP13867.1"/>
    <property type="molecule type" value="Genomic_DNA"/>
</dbReference>
<organism evidence="2 3">
    <name type="scientific">Cupriavidus metallidurans</name>
    <dbReference type="NCBI Taxonomy" id="119219"/>
    <lineage>
        <taxon>Bacteria</taxon>
        <taxon>Pseudomonadati</taxon>
        <taxon>Pseudomonadota</taxon>
        <taxon>Betaproteobacteria</taxon>
        <taxon>Burkholderiales</taxon>
        <taxon>Burkholderiaceae</taxon>
        <taxon>Cupriavidus</taxon>
    </lineage>
</organism>
<proteinExistence type="predicted"/>
<evidence type="ECO:0000313" key="3">
    <source>
        <dbReference type="Proteomes" id="UP000253772"/>
    </source>
</evidence>
<dbReference type="OrthoDB" id="9133232at2"/>
<sequence length="226" mass="22772">MIKKNLAIIALSSLAAAHAHALPSLGAIANAVTPSSTASGGGADAGAMQDQLSAAYGAAGKEVLLAQVNLAQAVGLKEVAAQAQATADALTSGATKDSLQESDKVQSEASKAIEAALKDGNTRMDAAGKAAYAEGMKHLGLGMLRYVGLRSNVMAFKDAAQAQLTSASIMDKMSLGSKLSTGTYIATELPGHVSRLSSTLQAATAYAKSHDIPVPKDATAALSSKF</sequence>
<dbReference type="RefSeq" id="WP_017513797.1">
    <property type="nucleotide sequence ID" value="NZ_CP037901.1"/>
</dbReference>
<evidence type="ECO:0000313" key="2">
    <source>
        <dbReference type="EMBL" id="QBP13867.1"/>
    </source>
</evidence>
<accession>A0A482J2M0</accession>